<comment type="similarity">
    <text evidence="1">Belongs to the pseudouridine synthase Pus10 family.</text>
</comment>
<protein>
    <recommendedName>
        <fullName evidence="2">tRNA pseudouridine(55) synthase</fullName>
        <ecNumber evidence="2">5.4.99.25</ecNumber>
    </recommendedName>
</protein>
<name>A0A7R8H1B2_LEPSM</name>
<dbReference type="Pfam" id="PF21238">
    <property type="entry name" value="Pus10_C"/>
    <property type="match status" value="1"/>
</dbReference>
<dbReference type="EC" id="5.4.99.25" evidence="2"/>
<dbReference type="OrthoDB" id="186786at2759"/>
<dbReference type="Gene3D" id="3.30.70.2510">
    <property type="match status" value="1"/>
</dbReference>
<reference evidence="6" key="1">
    <citation type="submission" date="2021-02" db="EMBL/GenBank/DDBJ databases">
        <authorList>
            <person name="Bekaert M."/>
        </authorList>
    </citation>
    <scope>NUCLEOTIDE SEQUENCE</scope>
    <source>
        <strain evidence="6">IoA-00</strain>
    </source>
</reference>
<feature type="domain" description="Pus10-like C-terminal" evidence="5">
    <location>
        <begin position="136"/>
        <end position="371"/>
    </location>
</feature>
<dbReference type="PANTHER" id="PTHR21568">
    <property type="entry name" value="TRNA PSEUDOURIDINE SYNTHASE PUS10"/>
    <property type="match status" value="1"/>
</dbReference>
<proteinExistence type="inferred from homology"/>
<evidence type="ECO:0000313" key="7">
    <source>
        <dbReference type="Proteomes" id="UP000675881"/>
    </source>
</evidence>
<evidence type="ECO:0000256" key="2">
    <source>
        <dbReference type="ARBA" id="ARBA00012787"/>
    </source>
</evidence>
<gene>
    <name evidence="6" type="ORF">LSAA_2364</name>
</gene>
<dbReference type="SUPFAM" id="SSF55120">
    <property type="entry name" value="Pseudouridine synthase"/>
    <property type="match status" value="1"/>
</dbReference>
<keyword evidence="7" id="KW-1185">Reference proteome</keyword>
<accession>A0A7R8H1B2</accession>
<evidence type="ECO:0000256" key="1">
    <source>
        <dbReference type="ARBA" id="ARBA00009652"/>
    </source>
</evidence>
<evidence type="ECO:0000256" key="4">
    <source>
        <dbReference type="ARBA" id="ARBA00023235"/>
    </source>
</evidence>
<dbReference type="Gene3D" id="3.30.70.3190">
    <property type="match status" value="1"/>
</dbReference>
<dbReference type="AlphaFoldDB" id="A0A7R8H1B2"/>
<keyword evidence="3" id="KW-0819">tRNA processing</keyword>
<dbReference type="PANTHER" id="PTHR21568:SF0">
    <property type="entry name" value="TRNA PSEUDOURIDINE SYNTHASE PUS10"/>
    <property type="match status" value="1"/>
</dbReference>
<sequence length="498" mass="57779">MTLSYKESVFQALEEAQDICFRCKLRYSGLREVYKYRTSEAQNGSEGKISKANPCSACIGVLQDHFMLPCLEEVSQSIKNDDDIIPIKQVWKWLFPTELKAEKKYLLGGTSDFFAELRIKYAEDDDEMNSISRMCRYNKYSRELPQTPWIIDGVRKLDTSIEEIIIEPFKKIFKFDDAKFYSSGREDVDTRMLGSGRPFAFEFVNPRKTIFSHEELRSVEAAINSSTQDVRINSLSLLLKSDLKTLKEGEDQKTKTYRSVVVIPSDVEMTLDVLNGKLPASKVTLSQKTPVRVLHRRSNALRKRTVSDLKFEAFPKELSNGSDRRFIFSLVTEAGTYVKEFVHGDFKRTTPSLKSIIGCDIDIEALDVQAINWIGLRDLWTTQITLYLKHICIKSNGVRKWFRRSTDILFVMWESFNMALTELIFNSKVTISGDYIRSDESSIFVVNHRTRVDWNYLFQEVRMIPGVGWTLQCTRSLYICRSWSSDEDRMNRIRNKFN</sequence>
<dbReference type="GO" id="GO:0003723">
    <property type="term" value="F:RNA binding"/>
    <property type="evidence" value="ECO:0007669"/>
    <property type="project" value="InterPro"/>
</dbReference>
<dbReference type="InterPro" id="IPR039894">
    <property type="entry name" value="Pus10-like"/>
</dbReference>
<dbReference type="Proteomes" id="UP000675881">
    <property type="component" value="Chromosome 10"/>
</dbReference>
<evidence type="ECO:0000256" key="3">
    <source>
        <dbReference type="ARBA" id="ARBA00022694"/>
    </source>
</evidence>
<dbReference type="InterPro" id="IPR048741">
    <property type="entry name" value="Pus10-like_C"/>
</dbReference>
<dbReference type="EMBL" id="HG994589">
    <property type="protein sequence ID" value="CAF2791383.1"/>
    <property type="molecule type" value="Genomic_DNA"/>
</dbReference>
<evidence type="ECO:0000313" key="6">
    <source>
        <dbReference type="EMBL" id="CAF2791383.1"/>
    </source>
</evidence>
<dbReference type="InterPro" id="IPR020103">
    <property type="entry name" value="PsdUridine_synth_cat_dom_sf"/>
</dbReference>
<dbReference type="FunFam" id="3.30.70.2510:FF:000001">
    <property type="entry name" value="tRNA pseudouridine synthase Pus10"/>
    <property type="match status" value="1"/>
</dbReference>
<evidence type="ECO:0000259" key="5">
    <source>
        <dbReference type="Pfam" id="PF21238"/>
    </source>
</evidence>
<keyword evidence="4 6" id="KW-0413">Isomerase</keyword>
<dbReference type="GO" id="GO:0160148">
    <property type="term" value="F:tRNA pseudouridine(55) synthase activity"/>
    <property type="evidence" value="ECO:0007669"/>
    <property type="project" value="UniProtKB-EC"/>
</dbReference>
<organism evidence="6 7">
    <name type="scientific">Lepeophtheirus salmonis</name>
    <name type="common">Salmon louse</name>
    <name type="synonym">Caligus salmonis</name>
    <dbReference type="NCBI Taxonomy" id="72036"/>
    <lineage>
        <taxon>Eukaryota</taxon>
        <taxon>Metazoa</taxon>
        <taxon>Ecdysozoa</taxon>
        <taxon>Arthropoda</taxon>
        <taxon>Crustacea</taxon>
        <taxon>Multicrustacea</taxon>
        <taxon>Hexanauplia</taxon>
        <taxon>Copepoda</taxon>
        <taxon>Siphonostomatoida</taxon>
        <taxon>Caligidae</taxon>
        <taxon>Lepeophtheirus</taxon>
    </lineage>
</organism>
<dbReference type="GO" id="GO:0031119">
    <property type="term" value="P:tRNA pseudouridine synthesis"/>
    <property type="evidence" value="ECO:0007669"/>
    <property type="project" value="TreeGrafter"/>
</dbReference>